<dbReference type="Pfam" id="PF04463">
    <property type="entry name" value="2-thiour_desulf"/>
    <property type="match status" value="1"/>
</dbReference>
<dbReference type="InterPro" id="IPR007553">
    <property type="entry name" value="2-thiour_desulf"/>
</dbReference>
<dbReference type="PANTHER" id="PTHR30087">
    <property type="entry name" value="INNER MEMBRANE PROTEIN"/>
    <property type="match status" value="1"/>
</dbReference>
<evidence type="ECO:0000313" key="2">
    <source>
        <dbReference type="Proteomes" id="UP000184447"/>
    </source>
</evidence>
<dbReference type="AlphaFoldDB" id="A0A1M5SMF1"/>
<keyword evidence="2" id="KW-1185">Reference proteome</keyword>
<gene>
    <name evidence="1" type="ORF">SAMN02745207_01020</name>
</gene>
<organism evidence="1 2">
    <name type="scientific">Clostridium grantii DSM 8605</name>
    <dbReference type="NCBI Taxonomy" id="1121316"/>
    <lineage>
        <taxon>Bacteria</taxon>
        <taxon>Bacillati</taxon>
        <taxon>Bacillota</taxon>
        <taxon>Clostridia</taxon>
        <taxon>Eubacteriales</taxon>
        <taxon>Clostridiaceae</taxon>
        <taxon>Clostridium</taxon>
    </lineage>
</organism>
<reference evidence="1 2" key="1">
    <citation type="submission" date="2016-11" db="EMBL/GenBank/DDBJ databases">
        <authorList>
            <person name="Jaros S."/>
            <person name="Januszkiewicz K."/>
            <person name="Wedrychowicz H."/>
        </authorList>
    </citation>
    <scope>NUCLEOTIDE SEQUENCE [LARGE SCALE GENOMIC DNA]</scope>
    <source>
        <strain evidence="1 2">DSM 8605</strain>
    </source>
</reference>
<accession>A0A1M5SMF1</accession>
<protein>
    <submittedName>
        <fullName evidence="1">Uncharacterized conserved protein YbbK, DUF523 family</fullName>
    </submittedName>
</protein>
<proteinExistence type="predicted"/>
<name>A0A1M5SMF1_9CLOT</name>
<evidence type="ECO:0000313" key="1">
    <source>
        <dbReference type="EMBL" id="SHH39697.1"/>
    </source>
</evidence>
<dbReference type="Proteomes" id="UP000184447">
    <property type="component" value="Unassembled WGS sequence"/>
</dbReference>
<dbReference type="EMBL" id="FQXM01000004">
    <property type="protein sequence ID" value="SHH39697.1"/>
    <property type="molecule type" value="Genomic_DNA"/>
</dbReference>
<sequence>MMIKYIFRELITLYLISACLCGIDCKYSGGNNYNDEIFRIFSRGEGILVCPEELGGLATPRIPCEIVGGSGEEVLQGKARVLNSDGVDLTKEFIKGAEETLKIAKSIDCKKVILKANSPSCGFGRIYSGNFNGELVEGEGVTSALLRKNGVIIESDKNYI</sequence>
<dbReference type="PANTHER" id="PTHR30087:SF1">
    <property type="entry name" value="HYPOTHETICAL CYTOSOLIC PROTEIN"/>
    <property type="match status" value="1"/>
</dbReference>
<dbReference type="STRING" id="1121316.SAMN02745207_01020"/>